<dbReference type="Proteomes" id="UP000824540">
    <property type="component" value="Unassembled WGS sequence"/>
</dbReference>
<dbReference type="EMBL" id="JAFBMS010000007">
    <property type="protein sequence ID" value="KAG9350912.1"/>
    <property type="molecule type" value="Genomic_DNA"/>
</dbReference>
<reference evidence="1" key="1">
    <citation type="thesis" date="2021" institute="BYU ScholarsArchive" country="Provo, UT, USA">
        <title>Applications of and Algorithms for Genome Assembly and Genomic Analyses with an Emphasis on Marine Teleosts.</title>
        <authorList>
            <person name="Pickett B.D."/>
        </authorList>
    </citation>
    <scope>NUCLEOTIDE SEQUENCE</scope>
    <source>
        <strain evidence="1">HI-2016</strain>
    </source>
</reference>
<name>A0A8T2PLQ2_9TELE</name>
<proteinExistence type="predicted"/>
<organism evidence="1 2">
    <name type="scientific">Albula glossodonta</name>
    <name type="common">roundjaw bonefish</name>
    <dbReference type="NCBI Taxonomy" id="121402"/>
    <lineage>
        <taxon>Eukaryota</taxon>
        <taxon>Metazoa</taxon>
        <taxon>Chordata</taxon>
        <taxon>Craniata</taxon>
        <taxon>Vertebrata</taxon>
        <taxon>Euteleostomi</taxon>
        <taxon>Actinopterygii</taxon>
        <taxon>Neopterygii</taxon>
        <taxon>Teleostei</taxon>
        <taxon>Albuliformes</taxon>
        <taxon>Albulidae</taxon>
        <taxon>Albula</taxon>
    </lineage>
</organism>
<dbReference type="AlphaFoldDB" id="A0A8T2PLQ2"/>
<protein>
    <submittedName>
        <fullName evidence="1">Uncharacterized protein</fullName>
    </submittedName>
</protein>
<evidence type="ECO:0000313" key="1">
    <source>
        <dbReference type="EMBL" id="KAG9350912.1"/>
    </source>
</evidence>
<gene>
    <name evidence="1" type="ORF">JZ751_024801</name>
</gene>
<comment type="caution">
    <text evidence="1">The sequence shown here is derived from an EMBL/GenBank/DDBJ whole genome shotgun (WGS) entry which is preliminary data.</text>
</comment>
<sequence length="159" mass="17178">MAVSNDCNPSTVRLFQDSALLIFDETLTDTVGDGVEGRRGSDSGICMEGVSRCGPPQYTHPPLPFRTAAFWDYSPSTVTQPGAVGLGLNDVRHTSTSQKRSSASISLFSFALISSCFSKSHTSMFPSSFPMKMTAGLDRDQHPTVPLFTAQDTWMMGPC</sequence>
<accession>A0A8T2PLQ2</accession>
<keyword evidence="2" id="KW-1185">Reference proteome</keyword>
<evidence type="ECO:0000313" key="2">
    <source>
        <dbReference type="Proteomes" id="UP000824540"/>
    </source>
</evidence>